<proteinExistence type="predicted"/>
<dbReference type="InterPro" id="IPR049945">
    <property type="entry name" value="AAA_22"/>
</dbReference>
<feature type="domain" description="ORC1/DEAH AAA+ ATPase" evidence="1">
    <location>
        <begin position="36"/>
        <end position="161"/>
    </location>
</feature>
<name>X1BL16_9ZZZZ</name>
<dbReference type="AlphaFoldDB" id="X1BL16"/>
<dbReference type="PANTHER" id="PTHR35894:SF1">
    <property type="entry name" value="PHOSPHORIBULOKINASE _ URIDINE KINASE FAMILY"/>
    <property type="match status" value="1"/>
</dbReference>
<comment type="caution">
    <text evidence="2">The sequence shown here is derived from an EMBL/GenBank/DDBJ whole genome shotgun (WGS) entry which is preliminary data.</text>
</comment>
<sequence length="253" mass="28320">FGLSRLPFSKNISPKNVFEPQSYKEAFARLDFGVSNEDILLITGPIGSGKSVVLKSFISSLDTNQYAPVYLPGTNISDGELYKAVLAGLKIEPPHLAATAKRLFFKTVADQTRKPVIVIDDAQELRDSALIGIKSMVNFDFDSLNKITFILAGEPEMKERLVYSQFSSLRQRIRVSFEMYGMSLEETCQYIDYHTKICGRPSSVFADDAKSEIHKRSSGMPRMINTICYKSILYAATNEINIIDSSNLDPDDF</sequence>
<organism evidence="2">
    <name type="scientific">marine sediment metagenome</name>
    <dbReference type="NCBI Taxonomy" id="412755"/>
    <lineage>
        <taxon>unclassified sequences</taxon>
        <taxon>metagenomes</taxon>
        <taxon>ecological metagenomes</taxon>
    </lineage>
</organism>
<dbReference type="InterPro" id="IPR052026">
    <property type="entry name" value="ExeA_AAA_ATPase_DNA-bind"/>
</dbReference>
<dbReference type="GO" id="GO:0016887">
    <property type="term" value="F:ATP hydrolysis activity"/>
    <property type="evidence" value="ECO:0007669"/>
    <property type="project" value="InterPro"/>
</dbReference>
<protein>
    <recommendedName>
        <fullName evidence="1">ORC1/DEAH AAA+ ATPase domain-containing protein</fullName>
    </recommendedName>
</protein>
<reference evidence="2" key="1">
    <citation type="journal article" date="2014" name="Front. Microbiol.">
        <title>High frequency of phylogenetically diverse reductive dehalogenase-homologous genes in deep subseafloor sedimentary metagenomes.</title>
        <authorList>
            <person name="Kawai M."/>
            <person name="Futagami T."/>
            <person name="Toyoda A."/>
            <person name="Takaki Y."/>
            <person name="Nishi S."/>
            <person name="Hori S."/>
            <person name="Arai W."/>
            <person name="Tsubouchi T."/>
            <person name="Morono Y."/>
            <person name="Uchiyama I."/>
            <person name="Ito T."/>
            <person name="Fujiyama A."/>
            <person name="Inagaki F."/>
            <person name="Takami H."/>
        </authorList>
    </citation>
    <scope>NUCLEOTIDE SEQUENCE</scope>
    <source>
        <strain evidence="2">Expedition CK06-06</strain>
    </source>
</reference>
<dbReference type="PANTHER" id="PTHR35894">
    <property type="entry name" value="GENERAL SECRETION PATHWAY PROTEIN A-RELATED"/>
    <property type="match status" value="1"/>
</dbReference>
<gene>
    <name evidence="2" type="ORF">S01H4_43146</name>
</gene>
<dbReference type="InterPro" id="IPR027417">
    <property type="entry name" value="P-loop_NTPase"/>
</dbReference>
<dbReference type="Pfam" id="PF13401">
    <property type="entry name" value="AAA_22"/>
    <property type="match status" value="1"/>
</dbReference>
<evidence type="ECO:0000259" key="1">
    <source>
        <dbReference type="Pfam" id="PF13401"/>
    </source>
</evidence>
<dbReference type="Gene3D" id="3.40.50.300">
    <property type="entry name" value="P-loop containing nucleotide triphosphate hydrolases"/>
    <property type="match status" value="1"/>
</dbReference>
<dbReference type="EMBL" id="BART01023774">
    <property type="protein sequence ID" value="GAG96579.1"/>
    <property type="molecule type" value="Genomic_DNA"/>
</dbReference>
<dbReference type="SUPFAM" id="SSF52540">
    <property type="entry name" value="P-loop containing nucleoside triphosphate hydrolases"/>
    <property type="match status" value="1"/>
</dbReference>
<accession>X1BL16</accession>
<feature type="non-terminal residue" evidence="2">
    <location>
        <position position="1"/>
    </location>
</feature>
<evidence type="ECO:0000313" key="2">
    <source>
        <dbReference type="EMBL" id="GAG96579.1"/>
    </source>
</evidence>